<dbReference type="EMBL" id="WMET01000002">
    <property type="protein sequence ID" value="MYL20547.1"/>
    <property type="molecule type" value="Genomic_DNA"/>
</dbReference>
<evidence type="ECO:0000256" key="1">
    <source>
        <dbReference type="SAM" id="SignalP"/>
    </source>
</evidence>
<protein>
    <submittedName>
        <fullName evidence="2">Uncharacterized protein</fullName>
    </submittedName>
</protein>
<organism evidence="2 3">
    <name type="scientific">Halobacillus litoralis</name>
    <dbReference type="NCBI Taxonomy" id="45668"/>
    <lineage>
        <taxon>Bacteria</taxon>
        <taxon>Bacillati</taxon>
        <taxon>Bacillota</taxon>
        <taxon>Bacilli</taxon>
        <taxon>Bacillales</taxon>
        <taxon>Bacillaceae</taxon>
        <taxon>Halobacillus</taxon>
    </lineage>
</organism>
<accession>A0A845E2P4</accession>
<feature type="signal peptide" evidence="1">
    <location>
        <begin position="1"/>
        <end position="28"/>
    </location>
</feature>
<proteinExistence type="predicted"/>
<keyword evidence="1" id="KW-0732">Signal</keyword>
<feature type="chain" id="PRO_5039584423" evidence="1">
    <location>
        <begin position="29"/>
        <end position="307"/>
    </location>
</feature>
<evidence type="ECO:0000313" key="2">
    <source>
        <dbReference type="EMBL" id="MYL20547.1"/>
    </source>
</evidence>
<name>A0A845E2P4_9BACI</name>
<evidence type="ECO:0000313" key="3">
    <source>
        <dbReference type="Proteomes" id="UP000460949"/>
    </source>
</evidence>
<sequence>MERFRKKWMQKSAVILTAFTLFTAGVSAAVPQEVEAKSWKQNLDAEEWKYSDPIMSTVYKDRRKESKGTDSFHEAESSIETMTKADIMDHYLDRNNRRVTPYTLIRVVDAVFSIDLQAISDLGAGKQAGTYSDHVLERVREASPKPLSDEEISQFSKVRVMELYWSSFKKRLTAEERYTMINEIFGVNLVGIAGLEGSGVALFSKNQWISQYDTDLFIVETGSDDVDVWVYPTEYFKQQTGLEKNPEELNNRLTKLGFSYSEEKGAFYYADPNGESVPDNFKGQTLGTIIGFIQEQYKDLLETENAA</sequence>
<gene>
    <name evidence="2" type="ORF">GLW04_11640</name>
</gene>
<dbReference type="RefSeq" id="WP_160837334.1">
    <property type="nucleotide sequence ID" value="NZ_WMET01000002.1"/>
</dbReference>
<comment type="caution">
    <text evidence="2">The sequence shown here is derived from an EMBL/GenBank/DDBJ whole genome shotgun (WGS) entry which is preliminary data.</text>
</comment>
<dbReference type="Proteomes" id="UP000460949">
    <property type="component" value="Unassembled WGS sequence"/>
</dbReference>
<dbReference type="AlphaFoldDB" id="A0A845E2P4"/>
<reference evidence="2 3" key="1">
    <citation type="submission" date="2019-11" db="EMBL/GenBank/DDBJ databases">
        <title>Genome sequences of 17 halophilic strains isolated from different environments.</title>
        <authorList>
            <person name="Furrow R.E."/>
        </authorList>
    </citation>
    <scope>NUCLEOTIDE SEQUENCE [LARGE SCALE GENOMIC DNA]</scope>
    <source>
        <strain evidence="2 3">22511_23_Filter</strain>
    </source>
</reference>